<keyword evidence="3" id="KW-0479">Metal-binding</keyword>
<accession>X1RMT2</accession>
<dbReference type="PROSITE" id="PS51186">
    <property type="entry name" value="GNAT"/>
    <property type="match status" value="1"/>
</dbReference>
<proteinExistence type="predicted"/>
<keyword evidence="2" id="KW-0949">S-adenosyl-L-methionine</keyword>
<evidence type="ECO:0000256" key="4">
    <source>
        <dbReference type="ARBA" id="ARBA00023004"/>
    </source>
</evidence>
<dbReference type="GO" id="GO:0051539">
    <property type="term" value="F:4 iron, 4 sulfur cluster binding"/>
    <property type="evidence" value="ECO:0007669"/>
    <property type="project" value="UniProtKB-KW"/>
</dbReference>
<dbReference type="InterPro" id="IPR032432">
    <property type="entry name" value="Radical_SAM_C"/>
</dbReference>
<dbReference type="SUPFAM" id="SSF55729">
    <property type="entry name" value="Acyl-CoA N-acyltransferases (Nat)"/>
    <property type="match status" value="1"/>
</dbReference>
<dbReference type="Pfam" id="PF13673">
    <property type="entry name" value="Acetyltransf_10"/>
    <property type="match status" value="1"/>
</dbReference>
<dbReference type="InterPro" id="IPR000182">
    <property type="entry name" value="GNAT_dom"/>
</dbReference>
<evidence type="ECO:0000313" key="7">
    <source>
        <dbReference type="EMBL" id="GAI82047.1"/>
    </source>
</evidence>
<evidence type="ECO:0000256" key="2">
    <source>
        <dbReference type="ARBA" id="ARBA00022691"/>
    </source>
</evidence>
<comment type="caution">
    <text evidence="7">The sequence shown here is derived from an EMBL/GenBank/DDBJ whole genome shotgun (WGS) entry which is preliminary data.</text>
</comment>
<gene>
    <name evidence="7" type="ORF">S12H4_26381</name>
</gene>
<keyword evidence="4" id="KW-0408">Iron</keyword>
<evidence type="ECO:0000256" key="3">
    <source>
        <dbReference type="ARBA" id="ARBA00022723"/>
    </source>
</evidence>
<dbReference type="GO" id="GO:0002926">
    <property type="term" value="P:tRNA wobble base 5-methoxycarbonylmethyl-2-thiouridinylation"/>
    <property type="evidence" value="ECO:0007669"/>
    <property type="project" value="TreeGrafter"/>
</dbReference>
<dbReference type="GO" id="GO:0005737">
    <property type="term" value="C:cytoplasm"/>
    <property type="evidence" value="ECO:0007669"/>
    <property type="project" value="TreeGrafter"/>
</dbReference>
<dbReference type="Gene3D" id="3.40.630.30">
    <property type="match status" value="1"/>
</dbReference>
<name>X1RMT2_9ZZZZ</name>
<dbReference type="EMBL" id="BARW01014960">
    <property type="protein sequence ID" value="GAI82047.1"/>
    <property type="molecule type" value="Genomic_DNA"/>
</dbReference>
<evidence type="ECO:0000256" key="5">
    <source>
        <dbReference type="ARBA" id="ARBA00023014"/>
    </source>
</evidence>
<dbReference type="GO" id="GO:0016747">
    <property type="term" value="F:acyltransferase activity, transferring groups other than amino-acyl groups"/>
    <property type="evidence" value="ECO:0007669"/>
    <property type="project" value="InterPro"/>
</dbReference>
<dbReference type="PANTHER" id="PTHR11135:SF0">
    <property type="entry name" value="ELONGATOR COMPLEX PROTEIN 3"/>
    <property type="match status" value="1"/>
</dbReference>
<dbReference type="Pfam" id="PF16199">
    <property type="entry name" value="Radical_SAM_C"/>
    <property type="match status" value="1"/>
</dbReference>
<dbReference type="PANTHER" id="PTHR11135">
    <property type="entry name" value="HISTONE ACETYLTRANSFERASE-RELATED"/>
    <property type="match status" value="1"/>
</dbReference>
<evidence type="ECO:0000256" key="1">
    <source>
        <dbReference type="ARBA" id="ARBA00022485"/>
    </source>
</evidence>
<dbReference type="AlphaFoldDB" id="X1RMT2"/>
<organism evidence="7">
    <name type="scientific">marine sediment metagenome</name>
    <dbReference type="NCBI Taxonomy" id="412755"/>
    <lineage>
        <taxon>unclassified sequences</taxon>
        <taxon>metagenomes</taxon>
        <taxon>ecological metagenomes</taxon>
    </lineage>
</organism>
<sequence length="233" mass="27841">MLKEICCDPYLIPDFLKIYPLTLIKDETIQPKMWELYEKKIWVPYSREDILSILSSFLSEVPEFIRIQRFQRQFNDLDFFYDKFKFRKKLENILRKRDIEVKCIRSQEIKTYNSGVSYTNKSLINLSYQNYDGYNYFITIKNKNNLLLGYLRLYLNQRSIIREVKVIGESSPVGKTSKIQGRGLGKLFIKSVEKFSKKRGYKEVFVNASPGVRDYFKKLGFIESNYLMKKELK</sequence>
<protein>
    <recommendedName>
        <fullName evidence="6">N-acetyltransferase domain-containing protein</fullName>
    </recommendedName>
</protein>
<evidence type="ECO:0000259" key="6">
    <source>
        <dbReference type="PROSITE" id="PS51186"/>
    </source>
</evidence>
<keyword evidence="5" id="KW-0411">Iron-sulfur</keyword>
<feature type="domain" description="N-acetyltransferase" evidence="6">
    <location>
        <begin position="99"/>
        <end position="233"/>
    </location>
</feature>
<dbReference type="GO" id="GO:0046872">
    <property type="term" value="F:metal ion binding"/>
    <property type="evidence" value="ECO:0007669"/>
    <property type="project" value="UniProtKB-KW"/>
</dbReference>
<reference evidence="7" key="1">
    <citation type="journal article" date="2014" name="Front. Microbiol.">
        <title>High frequency of phylogenetically diverse reductive dehalogenase-homologous genes in deep subseafloor sedimentary metagenomes.</title>
        <authorList>
            <person name="Kawai M."/>
            <person name="Futagami T."/>
            <person name="Toyoda A."/>
            <person name="Takaki Y."/>
            <person name="Nishi S."/>
            <person name="Hori S."/>
            <person name="Arai W."/>
            <person name="Tsubouchi T."/>
            <person name="Morono Y."/>
            <person name="Uchiyama I."/>
            <person name="Ito T."/>
            <person name="Fujiyama A."/>
            <person name="Inagaki F."/>
            <person name="Takami H."/>
        </authorList>
    </citation>
    <scope>NUCLEOTIDE SEQUENCE</scope>
    <source>
        <strain evidence="7">Expedition CK06-06</strain>
    </source>
</reference>
<dbReference type="InterPro" id="IPR016181">
    <property type="entry name" value="Acyl_CoA_acyltransferase"/>
</dbReference>
<dbReference type="InterPro" id="IPR039661">
    <property type="entry name" value="ELP3"/>
</dbReference>
<keyword evidence="1" id="KW-0004">4Fe-4S</keyword>